<dbReference type="RefSeq" id="WP_171709370.1">
    <property type="nucleotide sequence ID" value="NZ_JAAVLW010000003.1"/>
</dbReference>
<protein>
    <recommendedName>
        <fullName evidence="2">HTH HARE-type domain-containing protein</fullName>
    </recommendedName>
</protein>
<reference evidence="3 4" key="1">
    <citation type="submission" date="2020-03" db="EMBL/GenBank/DDBJ databases">
        <title>Bradyrhizobium diversity isolated from nodules of Muelleranthus trifoliolatus.</title>
        <authorList>
            <person name="Klepa M."/>
            <person name="Helene L."/>
            <person name="Hungria M."/>
        </authorList>
    </citation>
    <scope>NUCLEOTIDE SEQUENCE [LARGE SCALE GENOMIC DNA]</scope>
    <source>
        <strain evidence="3 4">WSM 1744</strain>
    </source>
</reference>
<sequence>MANFYLDLAKQILELTKRPLSAREMIDLARKGNLIPQKYASAKTPHKTIHARLAESIRYEGSKSPFYRFARGKFGLKSNLLDMEYRQRYAQEFKAPIRRKEISNETILCIPRTDLSIDGNDGFFATSTYQGILNDESLKYCPRKTAEKDVTIKQIVTYVAVLKERQVLCYERGSYSASGKEFIGSKSIGFGGHVSSDDFDLFSTDGRGVVSNAWRELREELNLTDKQIVGRGPTVVGIINDTTTQEGQKHIAVAMVVWCNPADDITKGELEIKNLHWKSIRALPNDLLEFEAWSKTFLRYLVQHLDSIFNAYRQTNILFSDQ</sequence>
<proteinExistence type="predicted"/>
<dbReference type="EMBL" id="JAAVLW010000003">
    <property type="protein sequence ID" value="NOJ46464.1"/>
    <property type="molecule type" value="Genomic_DNA"/>
</dbReference>
<dbReference type="PROSITE" id="PS51913">
    <property type="entry name" value="HTH_HARE"/>
    <property type="match status" value="1"/>
</dbReference>
<feature type="domain" description="HTH HARE-type" evidence="2">
    <location>
        <begin position="3"/>
        <end position="79"/>
    </location>
</feature>
<dbReference type="Proteomes" id="UP000528734">
    <property type="component" value="Unassembled WGS sequence"/>
</dbReference>
<dbReference type="SUPFAM" id="SSF55811">
    <property type="entry name" value="Nudix"/>
    <property type="match status" value="1"/>
</dbReference>
<organism evidence="3 4">
    <name type="scientific">Bradyrhizobium archetypum</name>
    <dbReference type="NCBI Taxonomy" id="2721160"/>
    <lineage>
        <taxon>Bacteria</taxon>
        <taxon>Pseudomonadati</taxon>
        <taxon>Pseudomonadota</taxon>
        <taxon>Alphaproteobacteria</taxon>
        <taxon>Hyphomicrobiales</taxon>
        <taxon>Nitrobacteraceae</taxon>
        <taxon>Bradyrhizobium</taxon>
    </lineage>
</organism>
<dbReference type="Gene3D" id="3.90.79.10">
    <property type="entry name" value="Nucleoside Triphosphate Pyrophosphohydrolase"/>
    <property type="match status" value="1"/>
</dbReference>
<evidence type="ECO:0000256" key="1">
    <source>
        <dbReference type="ARBA" id="ARBA00023163"/>
    </source>
</evidence>
<evidence type="ECO:0000259" key="2">
    <source>
        <dbReference type="PROSITE" id="PS51913"/>
    </source>
</evidence>
<dbReference type="Pfam" id="PF05066">
    <property type="entry name" value="HARE-HTH"/>
    <property type="match status" value="1"/>
</dbReference>
<dbReference type="GO" id="GO:0006355">
    <property type="term" value="P:regulation of DNA-templated transcription"/>
    <property type="evidence" value="ECO:0007669"/>
    <property type="project" value="InterPro"/>
</dbReference>
<keyword evidence="1" id="KW-0804">Transcription</keyword>
<comment type="caution">
    <text evidence="3">The sequence shown here is derived from an EMBL/GenBank/DDBJ whole genome shotgun (WGS) entry which is preliminary data.</text>
</comment>
<dbReference type="InterPro" id="IPR007759">
    <property type="entry name" value="Asxl_HARE-HTH"/>
</dbReference>
<name>A0A7Y4H2I8_9BRAD</name>
<gene>
    <name evidence="3" type="ORF">HCN50_09445</name>
</gene>
<dbReference type="AlphaFoldDB" id="A0A7Y4H2I8"/>
<evidence type="ECO:0000313" key="3">
    <source>
        <dbReference type="EMBL" id="NOJ46464.1"/>
    </source>
</evidence>
<keyword evidence="4" id="KW-1185">Reference proteome</keyword>
<accession>A0A7Y4H2I8</accession>
<evidence type="ECO:0000313" key="4">
    <source>
        <dbReference type="Proteomes" id="UP000528734"/>
    </source>
</evidence>
<dbReference type="InterPro" id="IPR015797">
    <property type="entry name" value="NUDIX_hydrolase-like_dom_sf"/>
</dbReference>